<feature type="binding site" evidence="14">
    <location>
        <position position="761"/>
    </location>
    <ligand>
        <name>Mg(2+)</name>
        <dbReference type="ChEBI" id="CHEBI:18420"/>
    </ligand>
</feature>
<evidence type="ECO:0000256" key="10">
    <source>
        <dbReference type="ARBA" id="ARBA00023136"/>
    </source>
</evidence>
<dbReference type="CDD" id="cd22191">
    <property type="entry name" value="DPBB_RlpA_EXP_N-like"/>
    <property type="match status" value="1"/>
</dbReference>
<dbReference type="InterPro" id="IPR006539">
    <property type="entry name" value="P-type_ATPase_IV"/>
</dbReference>
<dbReference type="SFLD" id="SFLDS00003">
    <property type="entry name" value="Haloacid_Dehalogenase"/>
    <property type="match status" value="1"/>
</dbReference>
<evidence type="ECO:0000256" key="15">
    <source>
        <dbReference type="RuleBase" id="RU362033"/>
    </source>
</evidence>
<comment type="caution">
    <text evidence="18">The sequence shown here is derived from an EMBL/GenBank/DDBJ whole genome shotgun (WGS) entry which is preliminary data.</text>
</comment>
<keyword evidence="19" id="KW-1185">Reference proteome</keyword>
<dbReference type="Pfam" id="PF16212">
    <property type="entry name" value="PhoLip_ATPase_C"/>
    <property type="match status" value="1"/>
</dbReference>
<feature type="transmembrane region" description="Helical" evidence="15">
    <location>
        <begin position="277"/>
        <end position="300"/>
    </location>
</feature>
<dbReference type="EMBL" id="MDYQ01000502">
    <property type="protein sequence ID" value="PRP74084.1"/>
    <property type="molecule type" value="Genomic_DNA"/>
</dbReference>
<dbReference type="Pfam" id="PF13246">
    <property type="entry name" value="Cation_ATPase"/>
    <property type="match status" value="1"/>
</dbReference>
<organism evidence="18 19">
    <name type="scientific">Planoprotostelium fungivorum</name>
    <dbReference type="NCBI Taxonomy" id="1890364"/>
    <lineage>
        <taxon>Eukaryota</taxon>
        <taxon>Amoebozoa</taxon>
        <taxon>Evosea</taxon>
        <taxon>Variosea</taxon>
        <taxon>Cavosteliida</taxon>
        <taxon>Cavosteliaceae</taxon>
        <taxon>Planoprotostelium</taxon>
    </lineage>
</organism>
<dbReference type="InterPro" id="IPR023298">
    <property type="entry name" value="ATPase_P-typ_TM_dom_sf"/>
</dbReference>
<dbReference type="InterPro" id="IPR032630">
    <property type="entry name" value="P_typ_ATPase_c"/>
</dbReference>
<sequence>MGCLRCLLFWQKDPTDYTRKVYINQPHLNEGHVNNEVTNTKYTILNFLPKNLWEQFGRFMNMYFLLIALLQLKGDITPVNPAATWIPLLVIFSITALKEAVDDYKRYTRDKSVNRRIIQVLRNGQFVPVRVYGRTEKCDQEIPCDIVVLSSSEKDGSCYIQTSNLDGETDLKSRQAVPETRNMLDGTTLSQFMGMIECARPNAEIYRFDSRMKMNSYEEYYSVSLSEKQLLLQATYLRNTDHVVGVAVYTGNETKISMNRTQPPIKWTRVDRLINRLTIFIFVFQFTLVAVFGIAGSMWSGNQGTEHRYLQLSKNTLEEWVYPTLRYLLLCSLMIPISLKVTLDVIKYTYAKFIDWDEGMYDAESDTYAVAASTSISEDLGQIEYIFSDKTGTLTENIMSLKRVTVKDQVYGEQCHTISEDEALKAKIADNDLYSIDLFRILSLCHSVIIARGTEMGDHGHFKASSPDEEALVKAAAEMKIEFIHSDTNNIEIMVNGRKETYERLYVLEFTSERKRMSVILRDRSNGRIRLLCKGADEAILPRLYSKDHMDSVQNELEKFAKEGLRTLCVAEREITPEVFEKWIAIFNQANTSMDARAQKLAEVYESIERELTLVGTTAIEDKLQEQVPETIAALRNANIRVWMLTGDKYSTAIQIATSCNLISQSPLDGELISIRGETEMEAVQSLGEAYLRAQELEAEGREISVIIEGKTLAFLSDYPKFCQIGLIAHTVICCRMTPQQKAKVVAMIKEKDKRTLSIGDGGNDVSMIYEAHIGVGITGREGMQASRAADYSISKFHHLRRLVLLHGRWSYIRTSFVAQYCFYKSMFICFIQLVYGFFNGFSAQTFFNSFFLTGHNIVFTGIPIILYVLDRDLPANLILSRPSLYREVQSGSKFSAASFMRWVIRALFQSLVCWSICAQAFYNIQADGHGDSGLNPLSMTVYTSLIIVNTLTIVFESSTLTLANHFILWGTLLLYALSILFLGFVFPSFSLYGVFPELCRDSRFYLSVLLSVAIALLPPEIIKVWTKPNRIMSTTPQKSEYSISISMHDTTGGYFVDSPLLSSSAYSDVEGGFYGSQQMPFEKTGRSILFMHKESLYCPNILSSPETLNQYFSNHHQDLRGYFQHGQCRNLLRCLQESYVHRSILHLVSITVLLHIGSTVWPNTKHLWPSWLRRRLKAAVPSGAWVQSSYTIRQRWNTTGIPCEAGELWRYDTKYFRPSQLVHYRLCTHSLPNTSYSPLLLHLFHAESIEPVGLLSTDPPLLCSSWLKEEDGSPDPATHKDNSMNDDRRDRLCECWRGMWALLSDEYIAKLLMQDAAKFNSNFSRLGSGSKPIGTMKIALTVFLLTVSIAVIQAAECSNAGLPNNLLQYQADLWDLRAKICNNGCNGTCTLWGNERTVDSGKYKARAIVKSLGGSCWGAQQNVIEQCVRNNWIGGSWSWGNEYYSLSFVKTGEIPSPQNNGVVTYYNCESGQQGACGGWIKNSDAEAAVGDSMFKNGAACGKKVRLSGPRGSIDVTIRDSCGWACEYGHFDICQGVFGKIADPNDGLVKIKWSWL</sequence>
<evidence type="ECO:0000256" key="5">
    <source>
        <dbReference type="ARBA" id="ARBA00022741"/>
    </source>
</evidence>
<dbReference type="FunCoup" id="A0A2P6MQV9">
    <property type="interactions" value="11"/>
</dbReference>
<evidence type="ECO:0000256" key="14">
    <source>
        <dbReference type="PIRSR" id="PIRSR606539-3"/>
    </source>
</evidence>
<dbReference type="InterPro" id="IPR036412">
    <property type="entry name" value="HAD-like_sf"/>
</dbReference>
<dbReference type="InterPro" id="IPR036908">
    <property type="entry name" value="RlpA-like_sf"/>
</dbReference>
<dbReference type="FunFam" id="3.40.50.1000:FF:000001">
    <property type="entry name" value="Phospholipid-transporting ATPase IC"/>
    <property type="match status" value="1"/>
</dbReference>
<dbReference type="EC" id="7.6.2.1" evidence="15"/>
<feature type="binding site" evidence="14">
    <location>
        <position position="765"/>
    </location>
    <ligand>
        <name>Mg(2+)</name>
        <dbReference type="ChEBI" id="CHEBI:18420"/>
    </ligand>
</feature>
<feature type="transmembrane region" description="Helical" evidence="15">
    <location>
        <begin position="851"/>
        <end position="870"/>
    </location>
</feature>
<dbReference type="SUPFAM" id="SSF81665">
    <property type="entry name" value="Calcium ATPase, transmembrane domain M"/>
    <property type="match status" value="1"/>
</dbReference>
<dbReference type="PRINTS" id="PR00119">
    <property type="entry name" value="CATATPASE"/>
</dbReference>
<dbReference type="InParanoid" id="A0A2P6MQV9"/>
<reference evidence="18 19" key="1">
    <citation type="journal article" date="2018" name="Genome Biol. Evol.">
        <title>Multiple Roots of Fruiting Body Formation in Amoebozoa.</title>
        <authorList>
            <person name="Hillmann F."/>
            <person name="Forbes G."/>
            <person name="Novohradska S."/>
            <person name="Ferling I."/>
            <person name="Riege K."/>
            <person name="Groth M."/>
            <person name="Westermann M."/>
            <person name="Marz M."/>
            <person name="Spaller T."/>
            <person name="Winckler T."/>
            <person name="Schaap P."/>
            <person name="Glockner G."/>
        </authorList>
    </citation>
    <scope>NUCLEOTIDE SEQUENCE [LARGE SCALE GENOMIC DNA]</scope>
    <source>
        <strain evidence="18 19">Jena</strain>
    </source>
</reference>
<feature type="transmembrane region" description="Helical" evidence="15">
    <location>
        <begin position="968"/>
        <end position="993"/>
    </location>
</feature>
<dbReference type="OrthoDB" id="377733at2759"/>
<dbReference type="FunFam" id="3.40.50.1000:FF:000084">
    <property type="entry name" value="Phospholipid-transporting ATPase"/>
    <property type="match status" value="1"/>
</dbReference>
<dbReference type="SFLD" id="SFLDG00002">
    <property type="entry name" value="C1.7:_P-type_atpase_like"/>
    <property type="match status" value="1"/>
</dbReference>
<evidence type="ECO:0000313" key="18">
    <source>
        <dbReference type="EMBL" id="PRP74084.1"/>
    </source>
</evidence>
<feature type="transmembrane region" description="Helical" evidence="15">
    <location>
        <begin position="935"/>
        <end position="956"/>
    </location>
</feature>
<evidence type="ECO:0000313" key="19">
    <source>
        <dbReference type="Proteomes" id="UP000241769"/>
    </source>
</evidence>
<dbReference type="InterPro" id="IPR032631">
    <property type="entry name" value="P-type_ATPase_N"/>
</dbReference>
<dbReference type="GO" id="GO:0005886">
    <property type="term" value="C:plasma membrane"/>
    <property type="evidence" value="ECO:0007669"/>
    <property type="project" value="TreeGrafter"/>
</dbReference>
<dbReference type="PROSITE" id="PS00154">
    <property type="entry name" value="ATPASE_E1_E2"/>
    <property type="match status" value="1"/>
</dbReference>
<evidence type="ECO:0000256" key="2">
    <source>
        <dbReference type="ARBA" id="ARBA00008109"/>
    </source>
</evidence>
<feature type="transmembrane region" description="Helical" evidence="15">
    <location>
        <begin position="1005"/>
        <end position="1023"/>
    </location>
</feature>
<evidence type="ECO:0000256" key="6">
    <source>
        <dbReference type="ARBA" id="ARBA00022840"/>
    </source>
</evidence>
<dbReference type="SUPFAM" id="SSF81660">
    <property type="entry name" value="Metal cation-transporting ATPase, ATP-binding domain N"/>
    <property type="match status" value="1"/>
</dbReference>
<evidence type="ECO:0000256" key="4">
    <source>
        <dbReference type="ARBA" id="ARBA00022723"/>
    </source>
</evidence>
<keyword evidence="7 14" id="KW-0460">Magnesium</keyword>
<feature type="domain" description="P-type ATPase N-terminal" evidence="16">
    <location>
        <begin position="21"/>
        <end position="85"/>
    </location>
</feature>
<dbReference type="SFLD" id="SFLDF00027">
    <property type="entry name" value="p-type_atpase"/>
    <property type="match status" value="1"/>
</dbReference>
<dbReference type="GO" id="GO:0140326">
    <property type="term" value="F:ATPase-coupled intramembrane lipid transporter activity"/>
    <property type="evidence" value="ECO:0007669"/>
    <property type="project" value="UniProtKB-EC"/>
</dbReference>
<dbReference type="InterPro" id="IPR008250">
    <property type="entry name" value="ATPase_P-typ_transduc_dom_A_sf"/>
</dbReference>
<proteinExistence type="inferred from homology"/>
<dbReference type="Pfam" id="PF16209">
    <property type="entry name" value="PhoLip_ATPase_N"/>
    <property type="match status" value="1"/>
</dbReference>
<dbReference type="InterPro" id="IPR044492">
    <property type="entry name" value="P_typ_ATPase_HD_dom"/>
</dbReference>
<dbReference type="InterPro" id="IPR001757">
    <property type="entry name" value="P_typ_ATPase"/>
</dbReference>
<feature type="binding site" evidence="13">
    <location>
        <position position="648"/>
    </location>
    <ligand>
        <name>ATP</name>
        <dbReference type="ChEBI" id="CHEBI:30616"/>
    </ligand>
</feature>
<dbReference type="PANTHER" id="PTHR24092">
    <property type="entry name" value="PROBABLE PHOSPHOLIPID-TRANSPORTING ATPASE"/>
    <property type="match status" value="1"/>
</dbReference>
<feature type="binding site" evidence="13">
    <location>
        <position position="389"/>
    </location>
    <ligand>
        <name>ATP</name>
        <dbReference type="ChEBI" id="CHEBI:30616"/>
    </ligand>
</feature>
<feature type="domain" description="P-type ATPase C-terminal" evidence="17">
    <location>
        <begin position="788"/>
        <end position="1027"/>
    </location>
</feature>
<dbReference type="SUPFAM" id="SSF81653">
    <property type="entry name" value="Calcium ATPase, transduction domain A"/>
    <property type="match status" value="1"/>
</dbReference>
<feature type="binding site" evidence="14">
    <location>
        <position position="389"/>
    </location>
    <ligand>
        <name>Mg(2+)</name>
        <dbReference type="ChEBI" id="CHEBI:18420"/>
    </ligand>
</feature>
<dbReference type="GO" id="GO:0000287">
    <property type="term" value="F:magnesium ion binding"/>
    <property type="evidence" value="ECO:0007669"/>
    <property type="project" value="UniProtKB-UniRule"/>
</dbReference>
<evidence type="ECO:0000256" key="13">
    <source>
        <dbReference type="PIRSR" id="PIRSR606539-2"/>
    </source>
</evidence>
<dbReference type="NCBIfam" id="TIGR01494">
    <property type="entry name" value="ATPase_P-type"/>
    <property type="match status" value="1"/>
</dbReference>
<feature type="transmembrane region" description="Helical" evidence="15">
    <location>
        <begin position="903"/>
        <end position="923"/>
    </location>
</feature>
<comment type="subcellular location">
    <subcellularLocation>
        <location evidence="1 15">Membrane</location>
        <topology evidence="1 15">Multi-pass membrane protein</topology>
    </subcellularLocation>
</comment>
<gene>
    <name evidence="18" type="ORF">PROFUN_08708</name>
</gene>
<dbReference type="Gene3D" id="2.40.40.10">
    <property type="entry name" value="RlpA-like domain"/>
    <property type="match status" value="1"/>
</dbReference>
<dbReference type="NCBIfam" id="TIGR01652">
    <property type="entry name" value="ATPase-Plipid"/>
    <property type="match status" value="1"/>
</dbReference>
<keyword evidence="4 14" id="KW-0479">Metal-binding</keyword>
<evidence type="ECO:0000259" key="17">
    <source>
        <dbReference type="Pfam" id="PF16212"/>
    </source>
</evidence>
<feature type="binding site" evidence="13">
    <location>
        <position position="647"/>
    </location>
    <ligand>
        <name>ATP</name>
        <dbReference type="ChEBI" id="CHEBI:30616"/>
    </ligand>
</feature>
<dbReference type="InterPro" id="IPR023214">
    <property type="entry name" value="HAD_sf"/>
</dbReference>
<dbReference type="Gene3D" id="3.40.50.1000">
    <property type="entry name" value="HAD superfamily/HAD-like"/>
    <property type="match status" value="1"/>
</dbReference>
<name>A0A2P6MQV9_9EUKA</name>
<dbReference type="SUPFAM" id="SSF56784">
    <property type="entry name" value="HAD-like"/>
    <property type="match status" value="1"/>
</dbReference>
<keyword evidence="8 15" id="KW-1278">Translocase</keyword>
<feature type="binding site" evidence="13">
    <location>
        <position position="742"/>
    </location>
    <ligand>
        <name>ATP</name>
        <dbReference type="ChEBI" id="CHEBI:30616"/>
    </ligand>
</feature>
<dbReference type="Proteomes" id="UP000241769">
    <property type="component" value="Unassembled WGS sequence"/>
</dbReference>
<evidence type="ECO:0000256" key="7">
    <source>
        <dbReference type="ARBA" id="ARBA00022842"/>
    </source>
</evidence>
<feature type="transmembrane region" description="Helical" evidence="15">
    <location>
        <begin position="818"/>
        <end position="839"/>
    </location>
</feature>
<evidence type="ECO:0000259" key="16">
    <source>
        <dbReference type="Pfam" id="PF16209"/>
    </source>
</evidence>
<feature type="active site" description="4-aspartylphosphate intermediate" evidence="12">
    <location>
        <position position="389"/>
    </location>
</feature>
<accession>A0A2P6MQV9</accession>
<keyword evidence="3 15" id="KW-0812">Transmembrane</keyword>
<dbReference type="STRING" id="1890364.A0A2P6MQV9"/>
<keyword evidence="9 15" id="KW-1133">Transmembrane helix</keyword>
<comment type="catalytic activity">
    <reaction evidence="11 15">
        <text>ATP + H2O + phospholipidSide 1 = ADP + phosphate + phospholipidSide 2.</text>
        <dbReference type="EC" id="7.6.2.1"/>
    </reaction>
</comment>
<feature type="binding site" evidence="13">
    <location>
        <position position="391"/>
    </location>
    <ligand>
        <name>ATP</name>
        <dbReference type="ChEBI" id="CHEBI:30616"/>
    </ligand>
</feature>
<keyword evidence="5 13" id="KW-0547">Nucleotide-binding</keyword>
<feature type="binding site" evidence="14">
    <location>
        <position position="391"/>
    </location>
    <ligand>
        <name>Mg(2+)</name>
        <dbReference type="ChEBI" id="CHEBI:18420"/>
    </ligand>
</feature>
<feature type="binding site" evidence="13">
    <location>
        <position position="390"/>
    </location>
    <ligand>
        <name>ATP</name>
        <dbReference type="ChEBI" id="CHEBI:30616"/>
    </ligand>
</feature>
<keyword evidence="10 15" id="KW-0472">Membrane</keyword>
<dbReference type="PANTHER" id="PTHR24092:SF19">
    <property type="entry name" value="PHOSPHOLIPID-TRANSPORTING ATPASE"/>
    <property type="match status" value="1"/>
</dbReference>
<evidence type="ECO:0000256" key="3">
    <source>
        <dbReference type="ARBA" id="ARBA00022692"/>
    </source>
</evidence>
<evidence type="ECO:0000256" key="12">
    <source>
        <dbReference type="PIRSR" id="PIRSR606539-1"/>
    </source>
</evidence>
<feature type="binding site" evidence="13">
    <location>
        <position position="764"/>
    </location>
    <ligand>
        <name>ATP</name>
        <dbReference type="ChEBI" id="CHEBI:30616"/>
    </ligand>
</feature>
<feature type="binding site" evidence="13">
    <location>
        <position position="646"/>
    </location>
    <ligand>
        <name>ATP</name>
        <dbReference type="ChEBI" id="CHEBI:30616"/>
    </ligand>
</feature>
<evidence type="ECO:0000256" key="1">
    <source>
        <dbReference type="ARBA" id="ARBA00004141"/>
    </source>
</evidence>
<feature type="binding site" evidence="13">
    <location>
        <position position="534"/>
    </location>
    <ligand>
        <name>ATP</name>
        <dbReference type="ChEBI" id="CHEBI:30616"/>
    </ligand>
</feature>
<protein>
    <recommendedName>
        <fullName evidence="15">Phospholipid-transporting ATPase</fullName>
        <ecNumber evidence="15">7.6.2.1</ecNumber>
    </recommendedName>
</protein>
<dbReference type="Gene3D" id="3.40.1110.10">
    <property type="entry name" value="Calcium-transporting ATPase, cytoplasmic domain N"/>
    <property type="match status" value="1"/>
</dbReference>
<dbReference type="InterPro" id="IPR023299">
    <property type="entry name" value="ATPase_P-typ_cyto_dom_N"/>
</dbReference>
<dbReference type="GO" id="GO:0005524">
    <property type="term" value="F:ATP binding"/>
    <property type="evidence" value="ECO:0007669"/>
    <property type="project" value="UniProtKB-UniRule"/>
</dbReference>
<evidence type="ECO:0000256" key="9">
    <source>
        <dbReference type="ARBA" id="ARBA00022989"/>
    </source>
</evidence>
<dbReference type="GO" id="GO:0045332">
    <property type="term" value="P:phospholipid translocation"/>
    <property type="evidence" value="ECO:0007669"/>
    <property type="project" value="TreeGrafter"/>
</dbReference>
<evidence type="ECO:0000256" key="11">
    <source>
        <dbReference type="ARBA" id="ARBA00034036"/>
    </source>
</evidence>
<comment type="similarity">
    <text evidence="2 15">Belongs to the cation transport ATPase (P-type) (TC 3.A.3) family. Type IV subfamily.</text>
</comment>
<evidence type="ECO:0000256" key="8">
    <source>
        <dbReference type="ARBA" id="ARBA00022967"/>
    </source>
</evidence>
<feature type="binding site" evidence="13">
    <location>
        <position position="566"/>
    </location>
    <ligand>
        <name>ATP</name>
        <dbReference type="ChEBI" id="CHEBI:30616"/>
    </ligand>
</feature>
<dbReference type="SUPFAM" id="SSF50685">
    <property type="entry name" value="Barwin-like endoglucanases"/>
    <property type="match status" value="1"/>
</dbReference>
<feature type="transmembrane region" description="Helical" evidence="15">
    <location>
        <begin position="84"/>
        <end position="101"/>
    </location>
</feature>
<dbReference type="GO" id="GO:0016887">
    <property type="term" value="F:ATP hydrolysis activity"/>
    <property type="evidence" value="ECO:0007669"/>
    <property type="project" value="InterPro"/>
</dbReference>
<dbReference type="Gene3D" id="2.70.150.10">
    <property type="entry name" value="Calcium-transporting ATPase, cytoplasmic transduction domain A"/>
    <property type="match status" value="1"/>
</dbReference>
<feature type="binding site" evidence="13">
    <location>
        <position position="469"/>
    </location>
    <ligand>
        <name>ATP</name>
        <dbReference type="ChEBI" id="CHEBI:30616"/>
    </ligand>
</feature>
<keyword evidence="6 13" id="KW-0067">ATP-binding</keyword>
<comment type="cofactor">
    <cofactor evidence="14">
        <name>Mg(2+)</name>
        <dbReference type="ChEBI" id="CHEBI:18420"/>
    </cofactor>
</comment>
<dbReference type="InterPro" id="IPR018303">
    <property type="entry name" value="ATPase_P-typ_P_site"/>
</dbReference>
<feature type="binding site" evidence="13">
    <location>
        <position position="765"/>
    </location>
    <ligand>
        <name>ATP</name>
        <dbReference type="ChEBI" id="CHEBI:30616"/>
    </ligand>
</feature>
<feature type="binding site" evidence="13">
    <location>
        <position position="510"/>
    </location>
    <ligand>
        <name>ATP</name>
        <dbReference type="ChEBI" id="CHEBI:30616"/>
    </ligand>
</feature>
<feature type="binding site" evidence="13">
    <location>
        <position position="736"/>
    </location>
    <ligand>
        <name>ATP</name>
        <dbReference type="ChEBI" id="CHEBI:30616"/>
    </ligand>
</feature>